<dbReference type="CDD" id="cd02970">
    <property type="entry name" value="PRX_like2"/>
    <property type="match status" value="1"/>
</dbReference>
<dbReference type="GO" id="GO:0005737">
    <property type="term" value="C:cytoplasm"/>
    <property type="evidence" value="ECO:0007669"/>
    <property type="project" value="TreeGrafter"/>
</dbReference>
<dbReference type="PANTHER" id="PTHR42801">
    <property type="entry name" value="THIOREDOXIN-DEPENDENT PEROXIDE REDUCTASE"/>
    <property type="match status" value="1"/>
</dbReference>
<dbReference type="GO" id="GO:0008379">
    <property type="term" value="F:thioredoxin peroxidase activity"/>
    <property type="evidence" value="ECO:0007669"/>
    <property type="project" value="TreeGrafter"/>
</dbReference>
<dbReference type="PANTHER" id="PTHR42801:SF7">
    <property type="entry name" value="SLL1159 PROTEIN"/>
    <property type="match status" value="1"/>
</dbReference>
<dbReference type="InterPro" id="IPR050924">
    <property type="entry name" value="Peroxiredoxin_BCP/PrxQ"/>
</dbReference>
<keyword evidence="4" id="KW-0560">Oxidoreductase</keyword>
<proteinExistence type="inferred from homology"/>
<protein>
    <recommendedName>
        <fullName evidence="1">thioredoxin-dependent peroxiredoxin</fullName>
        <ecNumber evidence="1">1.11.1.24</ecNumber>
    </recommendedName>
    <alternativeName>
        <fullName evidence="7">Thioredoxin peroxidase</fullName>
    </alternativeName>
</protein>
<evidence type="ECO:0000313" key="11">
    <source>
        <dbReference type="EMBL" id="VAW77081.1"/>
    </source>
</evidence>
<dbReference type="InterPro" id="IPR000866">
    <property type="entry name" value="AhpC/TSA"/>
</dbReference>
<dbReference type="GO" id="GO:0034599">
    <property type="term" value="P:cellular response to oxidative stress"/>
    <property type="evidence" value="ECO:0007669"/>
    <property type="project" value="TreeGrafter"/>
</dbReference>
<feature type="domain" description="Thioredoxin" evidence="10">
    <location>
        <begin position="42"/>
        <end position="226"/>
    </location>
</feature>
<dbReference type="EMBL" id="UOFK01000109">
    <property type="protein sequence ID" value="VAW77081.1"/>
    <property type="molecule type" value="Genomic_DNA"/>
</dbReference>
<comment type="catalytic activity">
    <reaction evidence="9">
        <text>a hydroperoxide + [thioredoxin]-dithiol = an alcohol + [thioredoxin]-disulfide + H2O</text>
        <dbReference type="Rhea" id="RHEA:62620"/>
        <dbReference type="Rhea" id="RHEA-COMP:10698"/>
        <dbReference type="Rhea" id="RHEA-COMP:10700"/>
        <dbReference type="ChEBI" id="CHEBI:15377"/>
        <dbReference type="ChEBI" id="CHEBI:29950"/>
        <dbReference type="ChEBI" id="CHEBI:30879"/>
        <dbReference type="ChEBI" id="CHEBI:35924"/>
        <dbReference type="ChEBI" id="CHEBI:50058"/>
        <dbReference type="EC" id="1.11.1.24"/>
    </reaction>
</comment>
<keyword evidence="6" id="KW-0676">Redox-active center</keyword>
<dbReference type="InterPro" id="IPR036249">
    <property type="entry name" value="Thioredoxin-like_sf"/>
</dbReference>
<sequence length="226" mass="24665">MLNQQIRETIQYFRENLPADLNALIEQGAGEISALDIVERAKKAGDVMPGFTLKNQLGDTRSLAEYRAKGPLVVTFYRGVWCPYCNLQLKAYADRRKEIEAAGAALVAITPEQPGAVDILRNSGAPADVIDMAVEHVPFDVLHDVNSEIAESLGLIFQLPESHRTLLSSLGVDLEALTGSSSYTFPDPATYVVKSSGEIAWAFVPNNYRKRAEVDQILDALSKAAS</sequence>
<evidence type="ECO:0000256" key="1">
    <source>
        <dbReference type="ARBA" id="ARBA00013017"/>
    </source>
</evidence>
<evidence type="ECO:0000256" key="5">
    <source>
        <dbReference type="ARBA" id="ARBA00023157"/>
    </source>
</evidence>
<dbReference type="Pfam" id="PF00578">
    <property type="entry name" value="AhpC-TSA"/>
    <property type="match status" value="1"/>
</dbReference>
<keyword evidence="5" id="KW-1015">Disulfide bond</keyword>
<evidence type="ECO:0000256" key="6">
    <source>
        <dbReference type="ARBA" id="ARBA00023284"/>
    </source>
</evidence>
<dbReference type="InterPro" id="IPR013766">
    <property type="entry name" value="Thioredoxin_domain"/>
</dbReference>
<evidence type="ECO:0000256" key="2">
    <source>
        <dbReference type="ARBA" id="ARBA00022559"/>
    </source>
</evidence>
<comment type="similarity">
    <text evidence="8">Belongs to the peroxiredoxin family. BCP/PrxQ subfamily.</text>
</comment>
<evidence type="ECO:0000256" key="7">
    <source>
        <dbReference type="ARBA" id="ARBA00032824"/>
    </source>
</evidence>
<evidence type="ECO:0000256" key="9">
    <source>
        <dbReference type="ARBA" id="ARBA00049091"/>
    </source>
</evidence>
<name>A0A3B0YCC0_9ZZZZ</name>
<keyword evidence="3" id="KW-0049">Antioxidant</keyword>
<dbReference type="GO" id="GO:0045454">
    <property type="term" value="P:cell redox homeostasis"/>
    <property type="evidence" value="ECO:0007669"/>
    <property type="project" value="TreeGrafter"/>
</dbReference>
<gene>
    <name evidence="11" type="ORF">MNBD_GAMMA13-1123</name>
</gene>
<evidence type="ECO:0000259" key="10">
    <source>
        <dbReference type="PROSITE" id="PS51352"/>
    </source>
</evidence>
<accession>A0A3B0YCC0</accession>
<organism evidence="11">
    <name type="scientific">hydrothermal vent metagenome</name>
    <dbReference type="NCBI Taxonomy" id="652676"/>
    <lineage>
        <taxon>unclassified sequences</taxon>
        <taxon>metagenomes</taxon>
        <taxon>ecological metagenomes</taxon>
    </lineage>
</organism>
<evidence type="ECO:0000256" key="8">
    <source>
        <dbReference type="ARBA" id="ARBA00038489"/>
    </source>
</evidence>
<dbReference type="SUPFAM" id="SSF52833">
    <property type="entry name" value="Thioredoxin-like"/>
    <property type="match status" value="1"/>
</dbReference>
<evidence type="ECO:0000256" key="3">
    <source>
        <dbReference type="ARBA" id="ARBA00022862"/>
    </source>
</evidence>
<dbReference type="Gene3D" id="3.40.30.10">
    <property type="entry name" value="Glutaredoxin"/>
    <property type="match status" value="1"/>
</dbReference>
<dbReference type="AlphaFoldDB" id="A0A3B0YCC0"/>
<dbReference type="EC" id="1.11.1.24" evidence="1"/>
<reference evidence="11" key="1">
    <citation type="submission" date="2018-06" db="EMBL/GenBank/DDBJ databases">
        <authorList>
            <person name="Zhirakovskaya E."/>
        </authorList>
    </citation>
    <scope>NUCLEOTIDE SEQUENCE</scope>
</reference>
<dbReference type="PROSITE" id="PS51352">
    <property type="entry name" value="THIOREDOXIN_2"/>
    <property type="match status" value="1"/>
</dbReference>
<evidence type="ECO:0000256" key="4">
    <source>
        <dbReference type="ARBA" id="ARBA00023002"/>
    </source>
</evidence>
<keyword evidence="2" id="KW-0575">Peroxidase</keyword>